<dbReference type="eggNOG" id="COG1132">
    <property type="taxonomic scope" value="Bacteria"/>
</dbReference>
<feature type="transmembrane region" description="Helical" evidence="8">
    <location>
        <begin position="183"/>
        <end position="202"/>
    </location>
</feature>
<evidence type="ECO:0000259" key="9">
    <source>
        <dbReference type="PROSITE" id="PS50893"/>
    </source>
</evidence>
<dbReference type="SMART" id="SM00382">
    <property type="entry name" value="AAA"/>
    <property type="match status" value="1"/>
</dbReference>
<feature type="transmembrane region" description="Helical" evidence="8">
    <location>
        <begin position="285"/>
        <end position="315"/>
    </location>
</feature>
<dbReference type="Pfam" id="PF00005">
    <property type="entry name" value="ABC_tran"/>
    <property type="match status" value="1"/>
</dbReference>
<feature type="transmembrane region" description="Helical" evidence="8">
    <location>
        <begin position="208"/>
        <end position="229"/>
    </location>
</feature>
<dbReference type="InterPro" id="IPR039421">
    <property type="entry name" value="Type_1_exporter"/>
</dbReference>
<organism evidence="10 11">
    <name type="scientific">Scardovia inopinata F0304</name>
    <dbReference type="NCBI Taxonomy" id="641146"/>
    <lineage>
        <taxon>Bacteria</taxon>
        <taxon>Bacillati</taxon>
        <taxon>Actinomycetota</taxon>
        <taxon>Actinomycetes</taxon>
        <taxon>Bifidobacteriales</taxon>
        <taxon>Bifidobacteriaceae</taxon>
        <taxon>Scardovia</taxon>
    </lineage>
</organism>
<keyword evidence="6 8" id="KW-0472">Membrane</keyword>
<evidence type="ECO:0000256" key="8">
    <source>
        <dbReference type="SAM" id="Phobius"/>
    </source>
</evidence>
<evidence type="ECO:0000313" key="10">
    <source>
        <dbReference type="EMBL" id="EFG26308.1"/>
    </source>
</evidence>
<feature type="domain" description="ABC transporter" evidence="9">
    <location>
        <begin position="418"/>
        <end position="657"/>
    </location>
</feature>
<dbReference type="InterPro" id="IPR003593">
    <property type="entry name" value="AAA+_ATPase"/>
</dbReference>
<dbReference type="PANTHER" id="PTHR24221">
    <property type="entry name" value="ATP-BINDING CASSETTE SUB-FAMILY B"/>
    <property type="match status" value="1"/>
</dbReference>
<evidence type="ECO:0000256" key="4">
    <source>
        <dbReference type="ARBA" id="ARBA00022840"/>
    </source>
</evidence>
<dbReference type="EMBL" id="ADCX01000013">
    <property type="protein sequence ID" value="EFG26308.1"/>
    <property type="molecule type" value="Genomic_DNA"/>
</dbReference>
<keyword evidence="2 8" id="KW-0812">Transmembrane</keyword>
<gene>
    <name evidence="10" type="ORF">HMPREF9020_01393</name>
</gene>
<evidence type="ECO:0000256" key="5">
    <source>
        <dbReference type="ARBA" id="ARBA00022989"/>
    </source>
</evidence>
<feature type="compositionally biased region" description="Basic and acidic residues" evidence="7">
    <location>
        <begin position="365"/>
        <end position="376"/>
    </location>
</feature>
<protein>
    <recommendedName>
        <fullName evidence="9">ABC transporter domain-containing protein</fullName>
    </recommendedName>
</protein>
<keyword evidence="11" id="KW-1185">Reference proteome</keyword>
<reference evidence="10 11" key="1">
    <citation type="submission" date="2012-01" db="EMBL/GenBank/DDBJ databases">
        <title>The Genome Sequence of Scardovia inopinata F0304.</title>
        <authorList>
            <consortium name="The Broad Institute Genome Sequencing Platform"/>
            <person name="Earl A."/>
            <person name="Ward D."/>
            <person name="Feldgarden M."/>
            <person name="Gevers D."/>
            <person name="Izard J."/>
            <person name="Baranova O.V."/>
            <person name="Blanton J.M."/>
            <person name="Tanner A.C."/>
            <person name="Dewhirst F.E."/>
            <person name="Young S.K."/>
            <person name="Zeng Q."/>
            <person name="Gargeya S."/>
            <person name="Fitzgerald M."/>
            <person name="Haas B."/>
            <person name="Abouelleil A."/>
            <person name="Alvarado L."/>
            <person name="Arachchi H.M."/>
            <person name="Berlin A."/>
            <person name="Chapman S.B."/>
            <person name="Gearin G."/>
            <person name="Goldberg J."/>
            <person name="Griggs A."/>
            <person name="Gujja S."/>
            <person name="Hansen M."/>
            <person name="Heiman D."/>
            <person name="Howarth C."/>
            <person name="Larimer J."/>
            <person name="Lui A."/>
            <person name="MacDonald P.J."/>
            <person name="McCowen C."/>
            <person name="Montmayeur A."/>
            <person name="Murphy C."/>
            <person name="Neiman D."/>
            <person name="Pearson M."/>
            <person name="Priest M."/>
            <person name="Roberts A."/>
            <person name="Saif S."/>
            <person name="Shea T."/>
            <person name="Sisk P."/>
            <person name="Stolte C."/>
            <person name="Sykes S."/>
            <person name="Wortman J."/>
            <person name="Nusbaum C."/>
            <person name="Birren B."/>
        </authorList>
    </citation>
    <scope>NUCLEOTIDE SEQUENCE [LARGE SCALE GENOMIC DNA]</scope>
    <source>
        <strain evidence="10 11">F0304</strain>
    </source>
</reference>
<keyword evidence="3" id="KW-0547">Nucleotide-binding</keyword>
<evidence type="ECO:0000313" key="11">
    <source>
        <dbReference type="Proteomes" id="UP000005777"/>
    </source>
</evidence>
<sequence>MTEENKNKSENKCKNKSAVMSRKSVQNDKTPASSKASVFKGLGHRFLSILRSCSWSMKTTARVAPMPLASLFIISCITGIIPGAQTMMVRSLTDSLIKGHREQAFMWASVVGVFVSLNMGTTMLMQACNLFIGDRLRAACFSMVNSTIASVNPVELTRNRKAEEARQAREAIHNAAITSQPTAVSSLFSAVVVCIFLTVPIWRISPLAAILVVLSMFPITLAAAIVANVESKIWPSLMKKNRRAEYCENQITYEQQAHELAQLQGRGYVADLANEKRQEFLKGSLYLDFVYMWGIIIACIIDIILIVGAITALISNNAGPAVVSGVLIGVISGMVNMANLGFNLGNMAKDSVSIEAFINFVEGKQPKERQPKEKQPKGKLAAGSAFSARSASPVDSRLTEKSSLESKSLILPQDAYSLRLEDLTVTYEGKKEPAVSGINLEASRGETIALVGRNGAGKTTTLQSMLGLVAVDSGRLLLNGTDISGEDFNQRISHFAVMPQEYNRFEFTIRDSLQLGLERWSVSDKQMWRALQAVEEDGLVSKLPQGLDTQLGAEWGGVGLSGGEWQRLALARMMLRPAAIRILDEPTSNVDSQSEEMIYSTLARDGRDHITILVSHRAWTLQKVDRIYVFREGHIVETGSYRDLSKDGTYFSQLFDYQLNQG</sequence>
<dbReference type="InterPro" id="IPR027417">
    <property type="entry name" value="P-loop_NTPase"/>
</dbReference>
<dbReference type="InterPro" id="IPR017871">
    <property type="entry name" value="ABC_transporter-like_CS"/>
</dbReference>
<dbReference type="PANTHER" id="PTHR24221:SF654">
    <property type="entry name" value="ATP-BINDING CASSETTE SUB-FAMILY B MEMBER 6"/>
    <property type="match status" value="1"/>
</dbReference>
<proteinExistence type="predicted"/>
<accession>W5IHH7</accession>
<dbReference type="AlphaFoldDB" id="W5IHH7"/>
<feature type="transmembrane region" description="Helical" evidence="8">
    <location>
        <begin position="104"/>
        <end position="125"/>
    </location>
</feature>
<dbReference type="InterPro" id="IPR036640">
    <property type="entry name" value="ABC1_TM_sf"/>
</dbReference>
<dbReference type="GO" id="GO:0016887">
    <property type="term" value="F:ATP hydrolysis activity"/>
    <property type="evidence" value="ECO:0007669"/>
    <property type="project" value="InterPro"/>
</dbReference>
<dbReference type="HOGENOM" id="CLU_000604_84_3_11"/>
<keyword evidence="5 8" id="KW-1133">Transmembrane helix</keyword>
<evidence type="ECO:0000256" key="6">
    <source>
        <dbReference type="ARBA" id="ARBA00023136"/>
    </source>
</evidence>
<dbReference type="GO" id="GO:0034040">
    <property type="term" value="F:ATPase-coupled lipid transmembrane transporter activity"/>
    <property type="evidence" value="ECO:0007669"/>
    <property type="project" value="TreeGrafter"/>
</dbReference>
<dbReference type="PROSITE" id="PS50893">
    <property type="entry name" value="ABC_TRANSPORTER_2"/>
    <property type="match status" value="1"/>
</dbReference>
<keyword evidence="4" id="KW-0067">ATP-binding</keyword>
<evidence type="ECO:0000256" key="1">
    <source>
        <dbReference type="ARBA" id="ARBA00004651"/>
    </source>
</evidence>
<feature type="transmembrane region" description="Helical" evidence="8">
    <location>
        <begin position="66"/>
        <end position="84"/>
    </location>
</feature>
<feature type="region of interest" description="Disordered" evidence="7">
    <location>
        <begin position="365"/>
        <end position="399"/>
    </location>
</feature>
<name>W5IHH7_SCAIO</name>
<dbReference type="PROSITE" id="PS00211">
    <property type="entry name" value="ABC_TRANSPORTER_1"/>
    <property type="match status" value="1"/>
</dbReference>
<feature type="transmembrane region" description="Helical" evidence="8">
    <location>
        <begin position="321"/>
        <end position="342"/>
    </location>
</feature>
<feature type="compositionally biased region" description="Basic and acidic residues" evidence="7">
    <location>
        <begin position="1"/>
        <end position="13"/>
    </location>
</feature>
<evidence type="ECO:0000256" key="7">
    <source>
        <dbReference type="SAM" id="MobiDB-lite"/>
    </source>
</evidence>
<dbReference type="Proteomes" id="UP000005777">
    <property type="component" value="Unassembled WGS sequence"/>
</dbReference>
<feature type="region of interest" description="Disordered" evidence="7">
    <location>
        <begin position="1"/>
        <end position="32"/>
    </location>
</feature>
<dbReference type="InterPro" id="IPR003439">
    <property type="entry name" value="ABC_transporter-like_ATP-bd"/>
</dbReference>
<evidence type="ECO:0000256" key="3">
    <source>
        <dbReference type="ARBA" id="ARBA00022741"/>
    </source>
</evidence>
<dbReference type="SUPFAM" id="SSF52540">
    <property type="entry name" value="P-loop containing nucleoside triphosphate hydrolases"/>
    <property type="match status" value="1"/>
</dbReference>
<comment type="caution">
    <text evidence="10">The sequence shown here is derived from an EMBL/GenBank/DDBJ whole genome shotgun (WGS) entry which is preliminary data.</text>
</comment>
<evidence type="ECO:0000256" key="2">
    <source>
        <dbReference type="ARBA" id="ARBA00022692"/>
    </source>
</evidence>
<feature type="compositionally biased region" description="Polar residues" evidence="7">
    <location>
        <begin position="23"/>
        <end position="32"/>
    </location>
</feature>
<comment type="subcellular location">
    <subcellularLocation>
        <location evidence="1">Cell membrane</location>
        <topology evidence="1">Multi-pass membrane protein</topology>
    </subcellularLocation>
</comment>
<feature type="compositionally biased region" description="Low complexity" evidence="7">
    <location>
        <begin position="378"/>
        <end position="392"/>
    </location>
</feature>
<dbReference type="GO" id="GO:0005524">
    <property type="term" value="F:ATP binding"/>
    <property type="evidence" value="ECO:0007669"/>
    <property type="project" value="UniProtKB-KW"/>
</dbReference>
<dbReference type="Gene3D" id="1.20.1560.10">
    <property type="entry name" value="ABC transporter type 1, transmembrane domain"/>
    <property type="match status" value="1"/>
</dbReference>
<dbReference type="Gene3D" id="3.40.50.300">
    <property type="entry name" value="P-loop containing nucleotide triphosphate hydrolases"/>
    <property type="match status" value="1"/>
</dbReference>
<dbReference type="GO" id="GO:0005886">
    <property type="term" value="C:plasma membrane"/>
    <property type="evidence" value="ECO:0007669"/>
    <property type="project" value="UniProtKB-SubCell"/>
</dbReference>
<dbReference type="SUPFAM" id="SSF90123">
    <property type="entry name" value="ABC transporter transmembrane region"/>
    <property type="match status" value="1"/>
</dbReference>